<proteinExistence type="predicted"/>
<evidence type="ECO:0000313" key="1">
    <source>
        <dbReference type="EMBL" id="MDX3037290.1"/>
    </source>
</evidence>
<accession>A0ABU4MIW5</accession>
<dbReference type="EMBL" id="JARAWJ010000005">
    <property type="protein sequence ID" value="MDX3037290.1"/>
    <property type="molecule type" value="Genomic_DNA"/>
</dbReference>
<reference evidence="1 2" key="1">
    <citation type="journal article" date="2023" name="Microb. Genom.">
        <title>Mesoterricola silvestris gen. nov., sp. nov., Mesoterricola sediminis sp. nov., Geothrix oryzae sp. nov., Geothrix edaphica sp. nov., Geothrix rubra sp. nov., and Geothrix limicola sp. nov., six novel members of Acidobacteriota isolated from soils.</title>
        <authorList>
            <person name="Weisberg A.J."/>
            <person name="Pearce E."/>
            <person name="Kramer C.G."/>
            <person name="Chang J.H."/>
            <person name="Clarke C.R."/>
        </authorList>
    </citation>
    <scope>NUCLEOTIDE SEQUENCE [LARGE SCALE GENOMIC DNA]</scope>
    <source>
        <strain evidence="1 2">NE20-4-1</strain>
    </source>
</reference>
<keyword evidence="2" id="KW-1185">Reference proteome</keyword>
<dbReference type="Pfam" id="PF25209">
    <property type="entry name" value="Phage_capsid_4"/>
    <property type="match status" value="1"/>
</dbReference>
<gene>
    <name evidence="1" type="ORF">PV383_08920</name>
</gene>
<dbReference type="RefSeq" id="WP_193383406.1">
    <property type="nucleotide sequence ID" value="NZ_JABXWI010000001.1"/>
</dbReference>
<sequence>MANAFLKPEVIAATALGLLQREIVLPQLVWNDAISDFAGAKDDTVSIRVPGRLQAREYGWRNNRSSEIVLDELSESKIDVSLNHDIYSAVAVTDEELTLDIKDFGTQVLSPQTYAIARAVEDLLVTTIEGATYATTITIDEDDPFRAAVAARTALNKAEVPRDGRVLLVGADVEAAMLNSELLKRFDESGSDGALREATIGRYAGFTVVGSNAIDPGSAYAFVRSAFIFAMRAPAIPAGVAFGQSLSDSGVAMRWIRDYDPMRLRDRSVLNTFVGTAVVRDNTAAADDPENLELVRAVKLQLAGSSSGS</sequence>
<protein>
    <submittedName>
        <fullName evidence="1">P22 phage major capsid protein family protein</fullName>
    </submittedName>
</protein>
<comment type="caution">
    <text evidence="1">The sequence shown here is derived from an EMBL/GenBank/DDBJ whole genome shotgun (WGS) entry which is preliminary data.</text>
</comment>
<name>A0ABU4MIW5_9ACTN</name>
<evidence type="ECO:0000313" key="2">
    <source>
        <dbReference type="Proteomes" id="UP001282474"/>
    </source>
</evidence>
<organism evidence="1 2">
    <name type="scientific">Streptomyces caniscabiei</name>
    <dbReference type="NCBI Taxonomy" id="2746961"/>
    <lineage>
        <taxon>Bacteria</taxon>
        <taxon>Bacillati</taxon>
        <taxon>Actinomycetota</taxon>
        <taxon>Actinomycetes</taxon>
        <taxon>Kitasatosporales</taxon>
        <taxon>Streptomycetaceae</taxon>
        <taxon>Streptomyces</taxon>
    </lineage>
</organism>
<dbReference type="Proteomes" id="UP001282474">
    <property type="component" value="Unassembled WGS sequence"/>
</dbReference>